<keyword evidence="8" id="KW-0460">Magnesium</keyword>
<dbReference type="Pfam" id="PF00476">
    <property type="entry name" value="DNA_pol_A"/>
    <property type="match status" value="1"/>
</dbReference>
<evidence type="ECO:0000256" key="11">
    <source>
        <dbReference type="ARBA" id="ARBA00023271"/>
    </source>
</evidence>
<dbReference type="InterPro" id="IPR002297">
    <property type="entry name" value="DNA-dir_DNA_pol_A_mt"/>
</dbReference>
<evidence type="ECO:0000256" key="7">
    <source>
        <dbReference type="ARBA" id="ARBA00022705"/>
    </source>
</evidence>
<evidence type="ECO:0000256" key="6">
    <source>
        <dbReference type="ARBA" id="ARBA00022695"/>
    </source>
</evidence>
<gene>
    <name evidence="14" type="ORF">X975_15085</name>
</gene>
<organism evidence="14 15">
    <name type="scientific">Stegodyphus mimosarum</name>
    <name type="common">African social velvet spider</name>
    <dbReference type="NCBI Taxonomy" id="407821"/>
    <lineage>
        <taxon>Eukaryota</taxon>
        <taxon>Metazoa</taxon>
        <taxon>Ecdysozoa</taxon>
        <taxon>Arthropoda</taxon>
        <taxon>Chelicerata</taxon>
        <taxon>Arachnida</taxon>
        <taxon>Araneae</taxon>
        <taxon>Araneomorphae</taxon>
        <taxon>Entelegynae</taxon>
        <taxon>Eresoidea</taxon>
        <taxon>Eresidae</taxon>
        <taxon>Stegodyphus</taxon>
    </lineage>
</organism>
<evidence type="ECO:0000256" key="10">
    <source>
        <dbReference type="ARBA" id="ARBA00023128"/>
    </source>
</evidence>
<dbReference type="GO" id="GO:0003677">
    <property type="term" value="F:DNA binding"/>
    <property type="evidence" value="ECO:0007669"/>
    <property type="project" value="UniProtKB-KW"/>
</dbReference>
<feature type="domain" description="DNA-directed DNA polymerase family A palm" evidence="13">
    <location>
        <begin position="1"/>
        <end position="238"/>
    </location>
</feature>
<dbReference type="GO" id="GO:0003887">
    <property type="term" value="F:DNA-directed DNA polymerase activity"/>
    <property type="evidence" value="ECO:0007669"/>
    <property type="project" value="InterPro"/>
</dbReference>
<evidence type="ECO:0000256" key="5">
    <source>
        <dbReference type="ARBA" id="ARBA00022679"/>
    </source>
</evidence>
<keyword evidence="9" id="KW-0238">DNA-binding</keyword>
<evidence type="ECO:0000256" key="1">
    <source>
        <dbReference type="ARBA" id="ARBA00001946"/>
    </source>
</evidence>
<comment type="similarity">
    <text evidence="3">Belongs to the DNA polymerase type-A family.</text>
</comment>
<dbReference type="GO" id="GO:0042645">
    <property type="term" value="C:mitochondrial nucleoid"/>
    <property type="evidence" value="ECO:0007669"/>
    <property type="project" value="UniProtKB-SubCell"/>
</dbReference>
<keyword evidence="11" id="KW-1135">Mitochondrion nucleoid</keyword>
<evidence type="ECO:0000256" key="2">
    <source>
        <dbReference type="ARBA" id="ARBA00004436"/>
    </source>
</evidence>
<keyword evidence="15" id="KW-1185">Reference proteome</keyword>
<dbReference type="Gene3D" id="1.10.150.20">
    <property type="entry name" value="5' to 3' exonuclease, C-terminal subdomain"/>
    <property type="match status" value="1"/>
</dbReference>
<dbReference type="SMART" id="SM00482">
    <property type="entry name" value="POLAc"/>
    <property type="match status" value="1"/>
</dbReference>
<dbReference type="AlphaFoldDB" id="A0A087UN59"/>
<dbReference type="OMA" id="CICIHDE"/>
<evidence type="ECO:0000256" key="12">
    <source>
        <dbReference type="ARBA" id="ARBA00031966"/>
    </source>
</evidence>
<dbReference type="GO" id="GO:0006264">
    <property type="term" value="P:mitochondrial DNA replication"/>
    <property type="evidence" value="ECO:0007669"/>
    <property type="project" value="TreeGrafter"/>
</dbReference>
<protein>
    <recommendedName>
        <fullName evidence="4">DNA polymerase subunit gamma-1</fullName>
    </recommendedName>
    <alternativeName>
        <fullName evidence="12">Mitochondrial DNA polymerase catalytic subunit</fullName>
    </alternativeName>
</protein>
<dbReference type="GO" id="GO:0008408">
    <property type="term" value="F:3'-5' exonuclease activity"/>
    <property type="evidence" value="ECO:0007669"/>
    <property type="project" value="TreeGrafter"/>
</dbReference>
<evidence type="ECO:0000259" key="13">
    <source>
        <dbReference type="SMART" id="SM00482"/>
    </source>
</evidence>
<dbReference type="Proteomes" id="UP000054359">
    <property type="component" value="Unassembled WGS sequence"/>
</dbReference>
<dbReference type="EMBL" id="KK120670">
    <property type="protein sequence ID" value="KFM78798.1"/>
    <property type="molecule type" value="Genomic_DNA"/>
</dbReference>
<dbReference type="PANTHER" id="PTHR10267:SF0">
    <property type="entry name" value="DNA POLYMERASE SUBUNIT GAMMA-1"/>
    <property type="match status" value="1"/>
</dbReference>
<comment type="cofactor">
    <cofactor evidence="1">
        <name>Mg(2+)</name>
        <dbReference type="ChEBI" id="CHEBI:18420"/>
    </cofactor>
</comment>
<evidence type="ECO:0000313" key="15">
    <source>
        <dbReference type="Proteomes" id="UP000054359"/>
    </source>
</evidence>
<evidence type="ECO:0000256" key="4">
    <source>
        <dbReference type="ARBA" id="ARBA00015350"/>
    </source>
</evidence>
<dbReference type="OrthoDB" id="5588663at2759"/>
<sequence>MIQAPPGYHFVGADVDSQELWLAAIFGDSMFAKIHGCTAFGWMTLQGKKSAGTDMHSRTAASVGIARDQAKILNYSRIYGAGKAHAQRLLMQFNHRLTLDEAKQKIKKMYSQTKGIQKTVVGEDEIGDDGYIFTPGPQRRIWVGGSESHMFNKLEEIALSQKPSTPALNCRISRALEPKAVDKNFMPSRINWVVQSSAVDFLHLMLVCMKWLFIKFNISGRFSICIHDEVRYLVKSEDRYRAALALQITNLLTRAFFTSRLGMYDLPQSVAFFSSVDIDTVLRKEVNIDSTTPSNPHGLHNGYGIPPGEALDIFQILKK</sequence>
<evidence type="ECO:0000313" key="14">
    <source>
        <dbReference type="EMBL" id="KFM78798.1"/>
    </source>
</evidence>
<feature type="non-terminal residue" evidence="14">
    <location>
        <position position="319"/>
    </location>
</feature>
<reference evidence="14 15" key="1">
    <citation type="submission" date="2013-11" db="EMBL/GenBank/DDBJ databases">
        <title>Genome sequencing of Stegodyphus mimosarum.</title>
        <authorList>
            <person name="Bechsgaard J."/>
        </authorList>
    </citation>
    <scope>NUCLEOTIDE SEQUENCE [LARGE SCALE GENOMIC DNA]</scope>
</reference>
<comment type="subcellular location">
    <subcellularLocation>
        <location evidence="2">Mitochondrion matrix</location>
        <location evidence="2">Mitochondrion nucleoid</location>
    </subcellularLocation>
</comment>
<keyword evidence="5" id="KW-0808">Transferase</keyword>
<dbReference type="GO" id="GO:0005760">
    <property type="term" value="C:gamma DNA polymerase complex"/>
    <property type="evidence" value="ECO:0007669"/>
    <property type="project" value="InterPro"/>
</dbReference>
<keyword evidence="7" id="KW-0235">DNA replication</keyword>
<dbReference type="InterPro" id="IPR043502">
    <property type="entry name" value="DNA/RNA_pol_sf"/>
</dbReference>
<evidence type="ECO:0000256" key="3">
    <source>
        <dbReference type="ARBA" id="ARBA00007705"/>
    </source>
</evidence>
<dbReference type="InterPro" id="IPR001098">
    <property type="entry name" value="DNA-dir_DNA_pol_A_palm_dom"/>
</dbReference>
<name>A0A087UN59_STEMI</name>
<dbReference type="PRINTS" id="PR00867">
    <property type="entry name" value="DNAPOLG"/>
</dbReference>
<evidence type="ECO:0000256" key="9">
    <source>
        <dbReference type="ARBA" id="ARBA00023125"/>
    </source>
</evidence>
<evidence type="ECO:0000256" key="8">
    <source>
        <dbReference type="ARBA" id="ARBA00022842"/>
    </source>
</evidence>
<dbReference type="PANTHER" id="PTHR10267">
    <property type="entry name" value="DNA POLYMERASE SUBUNIT GAMMA-1"/>
    <property type="match status" value="1"/>
</dbReference>
<dbReference type="STRING" id="407821.A0A087UN59"/>
<keyword evidence="10" id="KW-0496">Mitochondrion</keyword>
<keyword evidence="6" id="KW-0548">Nucleotidyltransferase</keyword>
<accession>A0A087UN59</accession>
<dbReference type="SUPFAM" id="SSF56672">
    <property type="entry name" value="DNA/RNA polymerases"/>
    <property type="match status" value="1"/>
</dbReference>
<dbReference type="FunFam" id="1.10.150.20:FF:000024">
    <property type="entry name" value="DNA polymerase gamma, catalytic subunit"/>
    <property type="match status" value="1"/>
</dbReference>
<proteinExistence type="inferred from homology"/>